<protein>
    <recommendedName>
        <fullName evidence="5">DUF3176 domain containing protein</fullName>
    </recommendedName>
</protein>
<sequence length="823" mass="91775">MSNFSRSFRPANANIPIILDAEDTRETQSSRGVSKHICPECKTSSRDQPIHCIVVTSPAPPSYDSITPPQPSPGALPVPVLSLETSRCVSALSPSISSPDPYQPQPPSRALQFDPEGRPRVRFRRNAFSPLSPTSAREGGLDWDRKSYVGLGIPEAQFRPDSSPVTPGTIEENKTEDPQAASNVAQRIEQKLWKYSASRNVVKRWLLEIISWVLSAMCMAGIAGMLIYYKDERIPKWPMGLTLNAYISILSKIASAALLLPVSEALGQLKWSWFQGDNSKKMWDFEIFDNASRGPWGSLLLLVRTKGKSMAALGAAVTLFALALDPFFQQVVEYPERWRLQDAKGDIPSAVRYVPYQAGVQFEEGLEAIQLDENMVGVAHQFFYDQGLRPTMFGQGVRADIPLACPDSNCTWSEYETIGFCNECTDAVDNLEFKCLHQTMDWIQMPEQDPKTELYELYPNGTACGWYLKGDNPMLMVGYNVDHHTAHAGEILKGRAQPMYDVFTRDVLPGYPSKLNNSRNPLEHAIIVAGGTIEQIKLNATPIAHECIVSWCIKSMTSGYLEGSYTENLTSTVTNRTLGPSPWVTFPFFDDTGHQTMTDYTYNENVTVQGNSGRVYTIDNNTHVLTLSMFDDIFPSTYTVWNSTNDDDAILRDEWYRNLRVISRNLTYNPLMHDNITLQFDNLAVAMTNVLRSSPVNTEMIAGPAYAKESFVDVRWAWLSLPLALLTMTFIFLVGTIIRSSTELDTVGVWKTSAIATLLYGLPDDMQAKIAASKDQGTPRAQAKEMKVKWRPKAGWRFSGNTATSTSPTSPTSRKTTPPPGFF</sequence>
<reference evidence="3" key="1">
    <citation type="journal article" date="2020" name="Stud. Mycol.">
        <title>101 Dothideomycetes genomes: a test case for predicting lifestyles and emergence of pathogens.</title>
        <authorList>
            <person name="Haridas S."/>
            <person name="Albert R."/>
            <person name="Binder M."/>
            <person name="Bloem J."/>
            <person name="Labutti K."/>
            <person name="Salamov A."/>
            <person name="Andreopoulos B."/>
            <person name="Baker S."/>
            <person name="Barry K."/>
            <person name="Bills G."/>
            <person name="Bluhm B."/>
            <person name="Cannon C."/>
            <person name="Castanera R."/>
            <person name="Culley D."/>
            <person name="Daum C."/>
            <person name="Ezra D."/>
            <person name="Gonzalez J."/>
            <person name="Henrissat B."/>
            <person name="Kuo A."/>
            <person name="Liang C."/>
            <person name="Lipzen A."/>
            <person name="Lutzoni F."/>
            <person name="Magnuson J."/>
            <person name="Mondo S."/>
            <person name="Nolan M."/>
            <person name="Ohm R."/>
            <person name="Pangilinan J."/>
            <person name="Park H.-J."/>
            <person name="Ramirez L."/>
            <person name="Alfaro M."/>
            <person name="Sun H."/>
            <person name="Tritt A."/>
            <person name="Yoshinaga Y."/>
            <person name="Zwiers L.-H."/>
            <person name="Turgeon B."/>
            <person name="Goodwin S."/>
            <person name="Spatafora J."/>
            <person name="Crous P."/>
            <person name="Grigoriev I."/>
        </authorList>
    </citation>
    <scope>NUCLEOTIDE SEQUENCE</scope>
    <source>
        <strain evidence="3">CBS 122681</strain>
    </source>
</reference>
<keyword evidence="4" id="KW-1185">Reference proteome</keyword>
<evidence type="ECO:0000313" key="4">
    <source>
        <dbReference type="Proteomes" id="UP000799324"/>
    </source>
</evidence>
<dbReference type="InterPro" id="IPR021514">
    <property type="entry name" value="DUF3176"/>
</dbReference>
<feature type="region of interest" description="Disordered" evidence="1">
    <location>
        <begin position="160"/>
        <end position="181"/>
    </location>
</feature>
<keyword evidence="2" id="KW-0812">Transmembrane</keyword>
<feature type="compositionally biased region" description="Low complexity" evidence="1">
    <location>
        <begin position="802"/>
        <end position="816"/>
    </location>
</feature>
<dbReference type="Proteomes" id="UP000799324">
    <property type="component" value="Unassembled WGS sequence"/>
</dbReference>
<feature type="region of interest" description="Disordered" evidence="1">
    <location>
        <begin position="772"/>
        <end position="823"/>
    </location>
</feature>
<accession>A0A6A6SRB8</accession>
<proteinExistence type="predicted"/>
<dbReference type="PANTHER" id="PTHR35394:SF5">
    <property type="entry name" value="DUF3176 DOMAIN-CONTAINING PROTEIN"/>
    <property type="match status" value="1"/>
</dbReference>
<evidence type="ECO:0000256" key="1">
    <source>
        <dbReference type="SAM" id="MobiDB-lite"/>
    </source>
</evidence>
<feature type="transmembrane region" description="Helical" evidence="2">
    <location>
        <begin position="205"/>
        <end position="229"/>
    </location>
</feature>
<feature type="region of interest" description="Disordered" evidence="1">
    <location>
        <begin position="91"/>
        <end position="117"/>
    </location>
</feature>
<gene>
    <name evidence="3" type="ORF">K491DRAFT_610588</name>
</gene>
<keyword evidence="2" id="KW-1133">Transmembrane helix</keyword>
<evidence type="ECO:0008006" key="5">
    <source>
        <dbReference type="Google" id="ProtNLM"/>
    </source>
</evidence>
<evidence type="ECO:0000256" key="2">
    <source>
        <dbReference type="SAM" id="Phobius"/>
    </source>
</evidence>
<dbReference type="Pfam" id="PF11374">
    <property type="entry name" value="DUF3176"/>
    <property type="match status" value="1"/>
</dbReference>
<keyword evidence="2" id="KW-0472">Membrane</keyword>
<organism evidence="3 4">
    <name type="scientific">Lophiostoma macrostomum CBS 122681</name>
    <dbReference type="NCBI Taxonomy" id="1314788"/>
    <lineage>
        <taxon>Eukaryota</taxon>
        <taxon>Fungi</taxon>
        <taxon>Dikarya</taxon>
        <taxon>Ascomycota</taxon>
        <taxon>Pezizomycotina</taxon>
        <taxon>Dothideomycetes</taxon>
        <taxon>Pleosporomycetidae</taxon>
        <taxon>Pleosporales</taxon>
        <taxon>Lophiostomataceae</taxon>
        <taxon>Lophiostoma</taxon>
    </lineage>
</organism>
<evidence type="ECO:0000313" key="3">
    <source>
        <dbReference type="EMBL" id="KAF2649521.1"/>
    </source>
</evidence>
<dbReference type="OrthoDB" id="5242705at2759"/>
<dbReference type="PANTHER" id="PTHR35394">
    <property type="entry name" value="DUF3176 DOMAIN-CONTAINING PROTEIN"/>
    <property type="match status" value="1"/>
</dbReference>
<dbReference type="EMBL" id="MU004488">
    <property type="protein sequence ID" value="KAF2649521.1"/>
    <property type="molecule type" value="Genomic_DNA"/>
</dbReference>
<feature type="transmembrane region" description="Helical" evidence="2">
    <location>
        <begin position="716"/>
        <end position="738"/>
    </location>
</feature>
<name>A0A6A6SRB8_9PLEO</name>
<dbReference type="AlphaFoldDB" id="A0A6A6SRB8"/>
<feature type="transmembrane region" description="Helical" evidence="2">
    <location>
        <begin position="241"/>
        <end position="262"/>
    </location>
</feature>